<feature type="domain" description="Peptidase M12A" evidence="2">
    <location>
        <begin position="285"/>
        <end position="307"/>
    </location>
</feature>
<feature type="compositionally biased region" description="Acidic residues" evidence="1">
    <location>
        <begin position="477"/>
        <end position="488"/>
    </location>
</feature>
<protein>
    <recommendedName>
        <fullName evidence="2">Peptidase M12A domain-containing protein</fullName>
    </recommendedName>
</protein>
<dbReference type="PANTHER" id="PTHR10127">
    <property type="entry name" value="DISCOIDIN, CUB, EGF, LAMININ , AND ZINC METALLOPROTEASE DOMAIN CONTAINING"/>
    <property type="match status" value="1"/>
</dbReference>
<evidence type="ECO:0000256" key="1">
    <source>
        <dbReference type="SAM" id="MobiDB-lite"/>
    </source>
</evidence>
<dbReference type="SUPFAM" id="SSF55486">
    <property type="entry name" value="Metalloproteases ('zincins'), catalytic domain"/>
    <property type="match status" value="1"/>
</dbReference>
<comment type="caution">
    <text evidence="3">The sequence shown here is derived from an EMBL/GenBank/DDBJ whole genome shotgun (WGS) entry which is preliminary data.</text>
</comment>
<dbReference type="InterPro" id="IPR001506">
    <property type="entry name" value="Peptidase_M12A"/>
</dbReference>
<dbReference type="GO" id="GO:0004222">
    <property type="term" value="F:metalloendopeptidase activity"/>
    <property type="evidence" value="ECO:0007669"/>
    <property type="project" value="TreeGrafter"/>
</dbReference>
<reference evidence="3" key="1">
    <citation type="submission" date="2020-04" db="EMBL/GenBank/DDBJ databases">
        <title>Draft genome resource of the tomato pathogen Pseudocercospora fuligena.</title>
        <authorList>
            <person name="Zaccaron A."/>
        </authorList>
    </citation>
    <scope>NUCLEOTIDE SEQUENCE</scope>
    <source>
        <strain evidence="3">PF001</strain>
    </source>
</reference>
<feature type="region of interest" description="Disordered" evidence="1">
    <location>
        <begin position="453"/>
        <end position="499"/>
    </location>
</feature>
<dbReference type="EMBL" id="JABCIY010000062">
    <property type="protein sequence ID" value="KAF7194283.1"/>
    <property type="molecule type" value="Genomic_DNA"/>
</dbReference>
<dbReference type="InterPro" id="IPR024079">
    <property type="entry name" value="MetalloPept_cat_dom_sf"/>
</dbReference>
<dbReference type="PANTHER" id="PTHR10127:SF850">
    <property type="entry name" value="METALLOENDOPEPTIDASE"/>
    <property type="match status" value="1"/>
</dbReference>
<dbReference type="Proteomes" id="UP000660729">
    <property type="component" value="Unassembled WGS sequence"/>
</dbReference>
<feature type="compositionally biased region" description="Basic and acidic residues" evidence="1">
    <location>
        <begin position="489"/>
        <end position="499"/>
    </location>
</feature>
<evidence type="ECO:0000259" key="2">
    <source>
        <dbReference type="Pfam" id="PF01400"/>
    </source>
</evidence>
<name>A0A8H6RNB8_9PEZI</name>
<sequence>MQILHKPHAAVPHSTRAPRNFLLATCNSTEATSSRGSAHLLWSNITTIYLDLQASHLMPVSITMGLRVALLLYCAAVIAMAHSPRQGSAHGIRDPSSASNVTIWNDELNGTSSSVSKRWFSVPELPTAGIMQVPYVYPWPRTCSTPVKRPVRYCYLNARSARNLAPLVQVAQAAWAAAMVNPEGQVSSLSLEPDSGCPRDENGQLMPDCICTGRVNRDALVISDETIDGDEGWNDSPMCETSTTLGYEYISDDEPDRPWRHRLRFCAYEPTHPARSFESASRDLTHEFGHAFGLLHEHQRPDRDTNLIFTCRYVRGWFDVRKEIDADEFGLFEQAGMAGASKDAKMARICSSWTFAEKYFPELADFLRADQFDFNGDIPYQTRMQRTEWSRTFDFDSIMIYDSGMASMDTTQRHWVLRRLDGSEIIMGGTKDEPRITEGDVARIATLYPVDTEQNRNAREGSTGNDWTAVHRLPEDFGSDSDGDDSDDSDAKVKRKVEPRTMTIKIGNSGPVVVRAPLPIQKLSEL</sequence>
<organism evidence="3 4">
    <name type="scientific">Pseudocercospora fuligena</name>
    <dbReference type="NCBI Taxonomy" id="685502"/>
    <lineage>
        <taxon>Eukaryota</taxon>
        <taxon>Fungi</taxon>
        <taxon>Dikarya</taxon>
        <taxon>Ascomycota</taxon>
        <taxon>Pezizomycotina</taxon>
        <taxon>Dothideomycetes</taxon>
        <taxon>Dothideomycetidae</taxon>
        <taxon>Mycosphaerellales</taxon>
        <taxon>Mycosphaerellaceae</taxon>
        <taxon>Pseudocercospora</taxon>
    </lineage>
</organism>
<dbReference type="Pfam" id="PF01400">
    <property type="entry name" value="Astacin"/>
    <property type="match status" value="1"/>
</dbReference>
<gene>
    <name evidence="3" type="ORF">HII31_04316</name>
</gene>
<proteinExistence type="predicted"/>
<evidence type="ECO:0000313" key="3">
    <source>
        <dbReference type="EMBL" id="KAF7194283.1"/>
    </source>
</evidence>
<dbReference type="OrthoDB" id="291007at2759"/>
<accession>A0A8H6RNB8</accession>
<dbReference type="AlphaFoldDB" id="A0A8H6RNB8"/>
<dbReference type="Gene3D" id="3.40.390.10">
    <property type="entry name" value="Collagenase (Catalytic Domain)"/>
    <property type="match status" value="1"/>
</dbReference>
<keyword evidence="4" id="KW-1185">Reference proteome</keyword>
<evidence type="ECO:0000313" key="4">
    <source>
        <dbReference type="Proteomes" id="UP000660729"/>
    </source>
</evidence>